<organism evidence="2 3">
    <name type="scientific">Mycolicibacterium pulveris</name>
    <name type="common">Mycobacterium pulveris</name>
    <dbReference type="NCBI Taxonomy" id="36813"/>
    <lineage>
        <taxon>Bacteria</taxon>
        <taxon>Bacillati</taxon>
        <taxon>Actinomycetota</taxon>
        <taxon>Actinomycetes</taxon>
        <taxon>Mycobacteriales</taxon>
        <taxon>Mycobacteriaceae</taxon>
        <taxon>Mycolicibacterium</taxon>
    </lineage>
</organism>
<sequence>MNAKTRETIYYLGTIIVGGVGLAVTVGALTADQGSNIGQIVTGLLTLLGAGAPALAARKTGEQRKGGVFDNPVGTAFDQLGTIKSQVDVTVEQAQAKVAEAVAVIQGATATLPGAAAITNAVTAALPPEVAALIEGVTNQRRDSSD</sequence>
<accession>A0A7I7UFE2</accession>
<feature type="transmembrane region" description="Helical" evidence="1">
    <location>
        <begin position="9"/>
        <end position="31"/>
    </location>
</feature>
<evidence type="ECO:0008006" key="4">
    <source>
        <dbReference type="Google" id="ProtNLM"/>
    </source>
</evidence>
<dbReference type="Pfam" id="PF16081">
    <property type="entry name" value="Phage_holin_7_1"/>
    <property type="match status" value="1"/>
</dbReference>
<keyword evidence="1" id="KW-0472">Membrane</keyword>
<evidence type="ECO:0000313" key="2">
    <source>
        <dbReference type="EMBL" id="BBY78886.1"/>
    </source>
</evidence>
<feature type="transmembrane region" description="Helical" evidence="1">
    <location>
        <begin position="37"/>
        <end position="57"/>
    </location>
</feature>
<keyword evidence="1" id="KW-0812">Transmembrane</keyword>
<evidence type="ECO:0000256" key="1">
    <source>
        <dbReference type="SAM" id="Phobius"/>
    </source>
</evidence>
<dbReference type="InterPro" id="IPR032121">
    <property type="entry name" value="Myco_phage_holin"/>
</dbReference>
<reference evidence="2 3" key="1">
    <citation type="journal article" date="2019" name="Emerg. Microbes Infect.">
        <title>Comprehensive subspecies identification of 175 nontuberculous mycobacteria species based on 7547 genomic profiles.</title>
        <authorList>
            <person name="Matsumoto Y."/>
            <person name="Kinjo T."/>
            <person name="Motooka D."/>
            <person name="Nabeya D."/>
            <person name="Jung N."/>
            <person name="Uechi K."/>
            <person name="Horii T."/>
            <person name="Iida T."/>
            <person name="Fujita J."/>
            <person name="Nakamura S."/>
        </authorList>
    </citation>
    <scope>NUCLEOTIDE SEQUENCE [LARGE SCALE GENOMIC DNA]</scope>
    <source>
        <strain evidence="2 3">JCM 6370</strain>
    </source>
</reference>
<protein>
    <recommendedName>
        <fullName evidence="4">Holin</fullName>
    </recommendedName>
</protein>
<dbReference type="Proteomes" id="UP000467252">
    <property type="component" value="Chromosome"/>
</dbReference>
<gene>
    <name evidence="2" type="ORF">MPUL_00440</name>
</gene>
<dbReference type="AlphaFoldDB" id="A0A7I7UFE2"/>
<proteinExistence type="predicted"/>
<dbReference type="RefSeq" id="WP_163896505.1">
    <property type="nucleotide sequence ID" value="NZ_AP022599.1"/>
</dbReference>
<keyword evidence="3" id="KW-1185">Reference proteome</keyword>
<name>A0A7I7UFE2_MYCPV</name>
<evidence type="ECO:0000313" key="3">
    <source>
        <dbReference type="Proteomes" id="UP000467252"/>
    </source>
</evidence>
<dbReference type="EMBL" id="AP022599">
    <property type="protein sequence ID" value="BBY78886.1"/>
    <property type="molecule type" value="Genomic_DNA"/>
</dbReference>
<keyword evidence="1" id="KW-1133">Transmembrane helix</keyword>